<dbReference type="RefSeq" id="WP_007322058.1">
    <property type="nucleotide sequence ID" value="NZ_BAEE01000050.1"/>
</dbReference>
<dbReference type="OrthoDB" id="4373605at2"/>
<evidence type="ECO:0000313" key="1">
    <source>
        <dbReference type="EMBL" id="GAB09983.1"/>
    </source>
</evidence>
<proteinExistence type="predicted"/>
<organism evidence="1 2">
    <name type="scientific">Gordonia araii NBRC 100433</name>
    <dbReference type="NCBI Taxonomy" id="1073574"/>
    <lineage>
        <taxon>Bacteria</taxon>
        <taxon>Bacillati</taxon>
        <taxon>Actinomycetota</taxon>
        <taxon>Actinomycetes</taxon>
        <taxon>Mycobacteriales</taxon>
        <taxon>Gordoniaceae</taxon>
        <taxon>Gordonia</taxon>
    </lineage>
</organism>
<dbReference type="AlphaFoldDB" id="G7H2A8"/>
<name>G7H2A8_9ACTN</name>
<accession>G7H2A8</accession>
<dbReference type="EMBL" id="BAEE01000050">
    <property type="protein sequence ID" value="GAB09983.1"/>
    <property type="molecule type" value="Genomic_DNA"/>
</dbReference>
<dbReference type="STRING" id="1073574.GOARA_050_00450"/>
<keyword evidence="2" id="KW-1185">Reference proteome</keyword>
<dbReference type="Proteomes" id="UP000035088">
    <property type="component" value="Unassembled WGS sequence"/>
</dbReference>
<reference evidence="1 2" key="1">
    <citation type="submission" date="2011-11" db="EMBL/GenBank/DDBJ databases">
        <title>Whole genome shotgun sequence of Gordonia araii NBRC 100433.</title>
        <authorList>
            <person name="Yoshida Y."/>
            <person name="Hosoyama A."/>
            <person name="Tsuchikane K."/>
            <person name="Katsumata H."/>
            <person name="Yamazaki S."/>
            <person name="Fujita N."/>
        </authorList>
    </citation>
    <scope>NUCLEOTIDE SEQUENCE [LARGE SCALE GENOMIC DNA]</scope>
    <source>
        <strain evidence="1 2">NBRC 100433</strain>
    </source>
</reference>
<evidence type="ECO:0000313" key="2">
    <source>
        <dbReference type="Proteomes" id="UP000035088"/>
    </source>
</evidence>
<protein>
    <submittedName>
        <fullName evidence="1">Uncharacterized protein</fullName>
    </submittedName>
</protein>
<gene>
    <name evidence="1" type="ORF">GOARA_050_00450</name>
</gene>
<sequence>MDGTQGFRETDTAARWAGFTAWLATRLAELPVACVIDAGRADASMETHGYDVECAQMQRLHGGRILLRLSTTLMVIPLLDTYDGDVMEADRWHHDDLFEDCTHGYLVSSSPALVADLVTGWFRERCGFAEPDQIGFAYMSAKSLPRTADAGGADTAWARAAVADDE</sequence>
<comment type="caution">
    <text evidence="1">The sequence shown here is derived from an EMBL/GenBank/DDBJ whole genome shotgun (WGS) entry which is preliminary data.</text>
</comment>